<dbReference type="InterPro" id="IPR015867">
    <property type="entry name" value="N-reg_PII/ATP_PRibTrfase_C"/>
</dbReference>
<dbReference type="Gene3D" id="3.30.70.120">
    <property type="match status" value="1"/>
</dbReference>
<reference evidence="1 2" key="1">
    <citation type="submission" date="2021-10" db="EMBL/GenBank/DDBJ databases">
        <title>Draft genome of Aestuariibacter halophilus JC2043.</title>
        <authorList>
            <person name="Emsley S.A."/>
            <person name="Pfannmuller K.M."/>
            <person name="Ushijima B."/>
            <person name="Saw J.H."/>
            <person name="Videau P."/>
        </authorList>
    </citation>
    <scope>NUCLEOTIDE SEQUENCE [LARGE SCALE GENOMIC DNA]</scope>
    <source>
        <strain evidence="1 2">JC2043</strain>
    </source>
</reference>
<dbReference type="InterPro" id="IPR021634">
    <property type="entry name" value="DUF3240"/>
</dbReference>
<sequence>MDKPALLVLTVPLDMKDDIVDVLLADQTLSGFTLRDVEGHSREHQHYDLIEQVQGHQHMVQVDILVDIDELPPLMERLRGIQKAQSLRYWVLPVLEQGRL</sequence>
<dbReference type="RefSeq" id="WP_229161779.1">
    <property type="nucleotide sequence ID" value="NZ_JAJEWP010000005.1"/>
</dbReference>
<organism evidence="1 2">
    <name type="scientific">Fluctibacter halophilus</name>
    <dbReference type="NCBI Taxonomy" id="226011"/>
    <lineage>
        <taxon>Bacteria</taxon>
        <taxon>Pseudomonadati</taxon>
        <taxon>Pseudomonadota</taxon>
        <taxon>Gammaproteobacteria</taxon>
        <taxon>Alteromonadales</taxon>
        <taxon>Alteromonadaceae</taxon>
        <taxon>Fluctibacter</taxon>
    </lineage>
</organism>
<evidence type="ECO:0000313" key="1">
    <source>
        <dbReference type="EMBL" id="MCC2617535.1"/>
    </source>
</evidence>
<gene>
    <name evidence="1" type="ORF">LJ739_14875</name>
</gene>
<dbReference type="Pfam" id="PF11582">
    <property type="entry name" value="DUF3240"/>
    <property type="match status" value="1"/>
</dbReference>
<proteinExistence type="predicted"/>
<evidence type="ECO:0000313" key="2">
    <source>
        <dbReference type="Proteomes" id="UP001520878"/>
    </source>
</evidence>
<dbReference type="EMBL" id="JAJEWP010000005">
    <property type="protein sequence ID" value="MCC2617535.1"/>
    <property type="molecule type" value="Genomic_DNA"/>
</dbReference>
<comment type="caution">
    <text evidence="1">The sequence shown here is derived from an EMBL/GenBank/DDBJ whole genome shotgun (WGS) entry which is preliminary data.</text>
</comment>
<protein>
    <submittedName>
        <fullName evidence="1">DUF3240 family protein</fullName>
    </submittedName>
</protein>
<accession>A0ABS8GCI7</accession>
<name>A0ABS8GCI7_9ALTE</name>
<dbReference type="Proteomes" id="UP001520878">
    <property type="component" value="Unassembled WGS sequence"/>
</dbReference>
<keyword evidence="2" id="KW-1185">Reference proteome</keyword>